<dbReference type="InterPro" id="IPR050312">
    <property type="entry name" value="IolE/XylAMocC-like"/>
</dbReference>
<feature type="domain" description="Xylose isomerase-like TIM barrel" evidence="1">
    <location>
        <begin position="27"/>
        <end position="213"/>
    </location>
</feature>
<reference evidence="2 3" key="1">
    <citation type="submission" date="2019-06" db="EMBL/GenBank/DDBJ databases">
        <title>Tsukamurella conjunctivitidis sp. nov., Tsukamurella assacharolytica sp. nov. and Tsukamurella sputae sp. nov. isolated from patients with conjunctivitis, bacteraemia (lymphoma) and respiratory infection (sputum) in Hong Kong.</title>
        <authorList>
            <person name="Teng J.L.L."/>
            <person name="Lee H.H."/>
            <person name="Fong J.Y.H."/>
            <person name="Fok K.M.N."/>
            <person name="Lau S.K.P."/>
            <person name="Woo P.C.Y."/>
        </authorList>
    </citation>
    <scope>NUCLEOTIDE SEQUENCE [LARGE SCALE GENOMIC DNA]</scope>
    <source>
        <strain evidence="2 3">HKU72</strain>
    </source>
</reference>
<evidence type="ECO:0000259" key="1">
    <source>
        <dbReference type="Pfam" id="PF01261"/>
    </source>
</evidence>
<keyword evidence="3" id="KW-1185">Reference proteome</keyword>
<name>A0A5C5RXJ2_9ACTN</name>
<dbReference type="AlphaFoldDB" id="A0A5C5RXJ2"/>
<dbReference type="PANTHER" id="PTHR12110:SF53">
    <property type="entry name" value="BLR5974 PROTEIN"/>
    <property type="match status" value="1"/>
</dbReference>
<sequence length="265" mass="27275">MTAAGSAPITVDAPQWRLSDDLAAAAAAALSAGADGLQLDFGGAHRGPRLDLPDRLAEARRLSPSIPVTAIAVNHANDVGLVAEDGTPNPVAEELLRAGLRSAVAIGVPVLHVPGFRRSTPSSPARITGTASVLRGLVDDAAPHGVAVAYESALDGPASRALAEAVWRSSLGLVLDVGNLLDAGHSPWSFPAAVGPRLHRCVHVKDAVTRPEARPVAALPLAPAVRSVLVENDYRTAPERLAADISAVRIRLSHPIEGASCARSL</sequence>
<dbReference type="InterPro" id="IPR013022">
    <property type="entry name" value="Xyl_isomerase-like_TIM-brl"/>
</dbReference>
<dbReference type="Pfam" id="PF01261">
    <property type="entry name" value="AP_endonuc_2"/>
    <property type="match status" value="1"/>
</dbReference>
<dbReference type="PANTHER" id="PTHR12110">
    <property type="entry name" value="HYDROXYPYRUVATE ISOMERASE"/>
    <property type="match status" value="1"/>
</dbReference>
<evidence type="ECO:0000313" key="2">
    <source>
        <dbReference type="EMBL" id="TWS27504.1"/>
    </source>
</evidence>
<dbReference type="EMBL" id="VIGX01000013">
    <property type="protein sequence ID" value="TWS27504.1"/>
    <property type="molecule type" value="Genomic_DNA"/>
</dbReference>
<dbReference type="Proteomes" id="UP000319375">
    <property type="component" value="Unassembled WGS sequence"/>
</dbReference>
<dbReference type="RefSeq" id="WP_146488447.1">
    <property type="nucleotide sequence ID" value="NZ_VIGX01000013.1"/>
</dbReference>
<gene>
    <name evidence="2" type="ORF">FK530_18480</name>
</gene>
<dbReference type="SUPFAM" id="SSF51658">
    <property type="entry name" value="Xylose isomerase-like"/>
    <property type="match status" value="1"/>
</dbReference>
<organism evidence="2 3">
    <name type="scientific">Tsukamurella conjunctivitidis</name>
    <dbReference type="NCBI Taxonomy" id="2592068"/>
    <lineage>
        <taxon>Bacteria</taxon>
        <taxon>Bacillati</taxon>
        <taxon>Actinomycetota</taxon>
        <taxon>Actinomycetes</taxon>
        <taxon>Mycobacteriales</taxon>
        <taxon>Tsukamurellaceae</taxon>
        <taxon>Tsukamurella</taxon>
    </lineage>
</organism>
<dbReference type="Gene3D" id="3.20.20.150">
    <property type="entry name" value="Divalent-metal-dependent TIM barrel enzymes"/>
    <property type="match status" value="1"/>
</dbReference>
<accession>A0A5C5RXJ2</accession>
<proteinExistence type="predicted"/>
<dbReference type="InterPro" id="IPR036237">
    <property type="entry name" value="Xyl_isomerase-like_sf"/>
</dbReference>
<evidence type="ECO:0000313" key="3">
    <source>
        <dbReference type="Proteomes" id="UP000319375"/>
    </source>
</evidence>
<protein>
    <submittedName>
        <fullName evidence="2">TIM barrel protein</fullName>
    </submittedName>
</protein>
<comment type="caution">
    <text evidence="2">The sequence shown here is derived from an EMBL/GenBank/DDBJ whole genome shotgun (WGS) entry which is preliminary data.</text>
</comment>
<dbReference type="OrthoDB" id="9815124at2"/>